<evidence type="ECO:0008006" key="5">
    <source>
        <dbReference type="Google" id="ProtNLM"/>
    </source>
</evidence>
<keyword evidence="4" id="KW-1185">Reference proteome</keyword>
<organism evidence="3 4">
    <name type="scientific">Chitinimonas prasina</name>
    <dbReference type="NCBI Taxonomy" id="1434937"/>
    <lineage>
        <taxon>Bacteria</taxon>
        <taxon>Pseudomonadati</taxon>
        <taxon>Pseudomonadota</taxon>
        <taxon>Betaproteobacteria</taxon>
        <taxon>Neisseriales</taxon>
        <taxon>Chitinibacteraceae</taxon>
        <taxon>Chitinimonas</taxon>
    </lineage>
</organism>
<dbReference type="Gene3D" id="3.40.190.10">
    <property type="entry name" value="Periplasmic binding protein-like II"/>
    <property type="match status" value="2"/>
</dbReference>
<keyword evidence="1" id="KW-0732">Signal</keyword>
<evidence type="ECO:0000313" key="4">
    <source>
        <dbReference type="Proteomes" id="UP001156706"/>
    </source>
</evidence>
<protein>
    <recommendedName>
        <fullName evidence="5">Extracellular solute-binding protein</fullName>
    </recommendedName>
</protein>
<dbReference type="EMBL" id="BSOG01000005">
    <property type="protein sequence ID" value="GLR14775.1"/>
    <property type="molecule type" value="Genomic_DNA"/>
</dbReference>
<feature type="region of interest" description="Disordered" evidence="2">
    <location>
        <begin position="349"/>
        <end position="385"/>
    </location>
</feature>
<reference evidence="4" key="1">
    <citation type="journal article" date="2019" name="Int. J. Syst. Evol. Microbiol.">
        <title>The Global Catalogue of Microorganisms (GCM) 10K type strain sequencing project: providing services to taxonomists for standard genome sequencing and annotation.</title>
        <authorList>
            <consortium name="The Broad Institute Genomics Platform"/>
            <consortium name="The Broad Institute Genome Sequencing Center for Infectious Disease"/>
            <person name="Wu L."/>
            <person name="Ma J."/>
        </authorList>
    </citation>
    <scope>NUCLEOTIDE SEQUENCE [LARGE SCALE GENOMIC DNA]</scope>
    <source>
        <strain evidence="4">NBRC 110044</strain>
    </source>
</reference>
<proteinExistence type="predicted"/>
<dbReference type="Pfam" id="PF13343">
    <property type="entry name" value="SBP_bac_6"/>
    <property type="match status" value="1"/>
</dbReference>
<dbReference type="Proteomes" id="UP001156706">
    <property type="component" value="Unassembled WGS sequence"/>
</dbReference>
<evidence type="ECO:0000256" key="2">
    <source>
        <dbReference type="SAM" id="MobiDB-lite"/>
    </source>
</evidence>
<accession>A0ABQ5YIE5</accession>
<sequence length="385" mass="43912">MHRMVIVVWAWFCLAGSVQAGEVLRIFTWQGYVTVDDLAQVNRLLQERNLDVRAEIIQPFAVGPEQMFEVMRWHQADLSFFTLNYIQMQEGRGARLLQAIDTRRIPNFARVRPELADLPMGKAGEKLLYVPFGGGAYGIWANMDKLKPEELPRRLNELLDERWRGKISLTSGQVQPNVALAYMAVGEPPFLLDSLVQSNSRQQAKLQLLDSPAKRFLDALYQQVSTFWTVAPQFSAQDLLVASYGPEIARQRSLGRHWVLVPFEEGNTVWLDTMNIAREVSGAKLEAAYIFIDYMLSDAVQRGVVERLSMVAVTKTVKNPLLDGNPDFFRQDRFWPPYAKLSDNLMKAMSDQAMRSRRREDSPVVRHVPVPTPSSGHEVRHDRGQ</sequence>
<dbReference type="SUPFAM" id="SSF53850">
    <property type="entry name" value="Periplasmic binding protein-like II"/>
    <property type="match status" value="1"/>
</dbReference>
<name>A0ABQ5YIE5_9NEIS</name>
<comment type="caution">
    <text evidence="3">The sequence shown here is derived from an EMBL/GenBank/DDBJ whole genome shotgun (WGS) entry which is preliminary data.</text>
</comment>
<dbReference type="PANTHER" id="PTHR30006">
    <property type="entry name" value="THIAMINE-BINDING PERIPLASMIC PROTEIN-RELATED"/>
    <property type="match status" value="1"/>
</dbReference>
<gene>
    <name evidence="3" type="ORF">GCM10007907_35650</name>
</gene>
<evidence type="ECO:0000313" key="3">
    <source>
        <dbReference type="EMBL" id="GLR14775.1"/>
    </source>
</evidence>
<dbReference type="RefSeq" id="WP_284197844.1">
    <property type="nucleotide sequence ID" value="NZ_BSOG01000005.1"/>
</dbReference>
<evidence type="ECO:0000256" key="1">
    <source>
        <dbReference type="ARBA" id="ARBA00022729"/>
    </source>
</evidence>